<sequence>MDRSKCNKRMVAIPTYPISIMASVGFIRVNRLDYVILKRMVAWDITLHIPGKVFGLQMGTFKLISVDELEQGLKSWSRLMLGCQGLQI</sequence>
<name>A0A9D3VFQ3_9ROSI</name>
<dbReference type="Proteomes" id="UP000828251">
    <property type="component" value="Unassembled WGS sequence"/>
</dbReference>
<evidence type="ECO:0000313" key="2">
    <source>
        <dbReference type="Proteomes" id="UP000828251"/>
    </source>
</evidence>
<reference evidence="1 2" key="1">
    <citation type="journal article" date="2021" name="Plant Biotechnol. J.">
        <title>Multi-omics assisted identification of the key and species-specific regulatory components of drought-tolerant mechanisms in Gossypium stocksii.</title>
        <authorList>
            <person name="Yu D."/>
            <person name="Ke L."/>
            <person name="Zhang D."/>
            <person name="Wu Y."/>
            <person name="Sun Y."/>
            <person name="Mei J."/>
            <person name="Sun J."/>
            <person name="Sun Y."/>
        </authorList>
    </citation>
    <scope>NUCLEOTIDE SEQUENCE [LARGE SCALE GENOMIC DNA]</scope>
    <source>
        <strain evidence="2">cv. E1</strain>
        <tissue evidence="1">Leaf</tissue>
    </source>
</reference>
<gene>
    <name evidence="1" type="ORF">J1N35_022051</name>
</gene>
<accession>A0A9D3VFQ3</accession>
<dbReference type="EMBL" id="JAIQCV010000007">
    <property type="protein sequence ID" value="KAH1082290.1"/>
    <property type="molecule type" value="Genomic_DNA"/>
</dbReference>
<organism evidence="1 2">
    <name type="scientific">Gossypium stocksii</name>
    <dbReference type="NCBI Taxonomy" id="47602"/>
    <lineage>
        <taxon>Eukaryota</taxon>
        <taxon>Viridiplantae</taxon>
        <taxon>Streptophyta</taxon>
        <taxon>Embryophyta</taxon>
        <taxon>Tracheophyta</taxon>
        <taxon>Spermatophyta</taxon>
        <taxon>Magnoliopsida</taxon>
        <taxon>eudicotyledons</taxon>
        <taxon>Gunneridae</taxon>
        <taxon>Pentapetalae</taxon>
        <taxon>rosids</taxon>
        <taxon>malvids</taxon>
        <taxon>Malvales</taxon>
        <taxon>Malvaceae</taxon>
        <taxon>Malvoideae</taxon>
        <taxon>Gossypium</taxon>
    </lineage>
</organism>
<dbReference type="AlphaFoldDB" id="A0A9D3VFQ3"/>
<comment type="caution">
    <text evidence="1">The sequence shown here is derived from an EMBL/GenBank/DDBJ whole genome shotgun (WGS) entry which is preliminary data.</text>
</comment>
<keyword evidence="2" id="KW-1185">Reference proteome</keyword>
<protein>
    <submittedName>
        <fullName evidence="1">Uncharacterized protein</fullName>
    </submittedName>
</protein>
<evidence type="ECO:0000313" key="1">
    <source>
        <dbReference type="EMBL" id="KAH1082290.1"/>
    </source>
</evidence>
<proteinExistence type="predicted"/>